<keyword evidence="4" id="KW-1185">Reference proteome</keyword>
<feature type="transmembrane region" description="Helical" evidence="2">
    <location>
        <begin position="52"/>
        <end position="73"/>
    </location>
</feature>
<dbReference type="EMBL" id="JADOUF010000001">
    <property type="protein sequence ID" value="MBG6140412.1"/>
    <property type="molecule type" value="Genomic_DNA"/>
</dbReference>
<feature type="transmembrane region" description="Helical" evidence="2">
    <location>
        <begin position="211"/>
        <end position="232"/>
    </location>
</feature>
<keyword evidence="2" id="KW-0812">Transmembrane</keyword>
<feature type="transmembrane region" description="Helical" evidence="2">
    <location>
        <begin position="85"/>
        <end position="107"/>
    </location>
</feature>
<feature type="region of interest" description="Disordered" evidence="1">
    <location>
        <begin position="285"/>
        <end position="326"/>
    </location>
</feature>
<comment type="caution">
    <text evidence="3">The sequence shown here is derived from an EMBL/GenBank/DDBJ whole genome shotgun (WGS) entry which is preliminary data.</text>
</comment>
<protein>
    <submittedName>
        <fullName evidence="3">Uncharacterized protein</fullName>
    </submittedName>
</protein>
<keyword evidence="2" id="KW-0472">Membrane</keyword>
<evidence type="ECO:0000313" key="3">
    <source>
        <dbReference type="EMBL" id="MBG6140412.1"/>
    </source>
</evidence>
<gene>
    <name evidence="3" type="ORF">IW245_006606</name>
</gene>
<sequence>MTDSPPAPLKPSSAAILVGIGFAWLFALLWVLRVTLTESGGADSGLISAAQNLFPLVTAILAAGASAGMLAVATLRFASTGLRRLAAGAGAGLLFGVLAGGLALAMIRDTRSSAVIAVCSAAAALVGGLFAAINPIRVVAAGVAGTYAAFLTKVILSIFLQKFTQEAGPEKSFFTSHWMLLIFGVVSGIVAGVVSFRYLRRGPAQHWAGYLPAGAVAGALAILSEGFAWLTVPRLVAPVTDATFTEALLATDIGPRVNSGIALLFAGAVTATILVGRTMRPATEESAEAPARAVFPADADQPEPVSVFGTPLPKADAAGGREQRSE</sequence>
<reference evidence="3" key="1">
    <citation type="submission" date="2020-11" db="EMBL/GenBank/DDBJ databases">
        <title>Sequencing the genomes of 1000 actinobacteria strains.</title>
        <authorList>
            <person name="Klenk H.-P."/>
        </authorList>
    </citation>
    <scope>NUCLEOTIDE SEQUENCE</scope>
    <source>
        <strain evidence="3">DSM 45356</strain>
    </source>
</reference>
<organism evidence="3 4">
    <name type="scientific">Longispora fulva</name>
    <dbReference type="NCBI Taxonomy" id="619741"/>
    <lineage>
        <taxon>Bacteria</taxon>
        <taxon>Bacillati</taxon>
        <taxon>Actinomycetota</taxon>
        <taxon>Actinomycetes</taxon>
        <taxon>Micromonosporales</taxon>
        <taxon>Micromonosporaceae</taxon>
        <taxon>Longispora</taxon>
    </lineage>
</organism>
<accession>A0A8J7KT74</accession>
<dbReference type="Proteomes" id="UP000622552">
    <property type="component" value="Unassembled WGS sequence"/>
</dbReference>
<proteinExistence type="predicted"/>
<feature type="transmembrane region" description="Helical" evidence="2">
    <location>
        <begin position="113"/>
        <end position="131"/>
    </location>
</feature>
<evidence type="ECO:0000256" key="1">
    <source>
        <dbReference type="SAM" id="MobiDB-lite"/>
    </source>
</evidence>
<feature type="transmembrane region" description="Helical" evidence="2">
    <location>
        <begin position="138"/>
        <end position="160"/>
    </location>
</feature>
<dbReference type="RefSeq" id="WP_197006956.1">
    <property type="nucleotide sequence ID" value="NZ_BONS01000005.1"/>
</dbReference>
<keyword evidence="2" id="KW-1133">Transmembrane helix</keyword>
<feature type="transmembrane region" description="Helical" evidence="2">
    <location>
        <begin position="257"/>
        <end position="276"/>
    </location>
</feature>
<evidence type="ECO:0000313" key="4">
    <source>
        <dbReference type="Proteomes" id="UP000622552"/>
    </source>
</evidence>
<feature type="transmembrane region" description="Helical" evidence="2">
    <location>
        <begin position="180"/>
        <end position="199"/>
    </location>
</feature>
<feature type="transmembrane region" description="Helical" evidence="2">
    <location>
        <begin position="12"/>
        <end position="32"/>
    </location>
</feature>
<dbReference type="AlphaFoldDB" id="A0A8J7KT74"/>
<name>A0A8J7KT74_9ACTN</name>
<evidence type="ECO:0000256" key="2">
    <source>
        <dbReference type="SAM" id="Phobius"/>
    </source>
</evidence>